<dbReference type="EMBL" id="FOQK01000011">
    <property type="protein sequence ID" value="SFI01102.1"/>
    <property type="molecule type" value="Genomic_DNA"/>
</dbReference>
<sequence length="102" mass="12128">MVTVTFKFKKEKLKEYGKTEDELLNPFREDLKPWTVSEIAPGVFQKDGQDALVILDFPLMYIRKNLYYLQLLDEWTLDIDGDIENCKEELINYYRENGQALE</sequence>
<protein>
    <submittedName>
        <fullName evidence="1">Uncharacterized protein</fullName>
    </submittedName>
</protein>
<gene>
    <name evidence="1" type="ORF">SAMN04487861_11133</name>
</gene>
<evidence type="ECO:0000313" key="2">
    <source>
        <dbReference type="Proteomes" id="UP000183639"/>
    </source>
</evidence>
<dbReference type="AlphaFoldDB" id="A0A1I3EQA1"/>
<reference evidence="1 2" key="1">
    <citation type="submission" date="2016-10" db="EMBL/GenBank/DDBJ databases">
        <authorList>
            <person name="de Groot N.N."/>
        </authorList>
    </citation>
    <scope>NUCLEOTIDE SEQUENCE [LARGE SCALE GENOMIC DNA]</scope>
    <source>
        <strain evidence="1 2">Z108</strain>
    </source>
</reference>
<organism evidence="1 2">
    <name type="scientific">Selenomonas ruminantium</name>
    <dbReference type="NCBI Taxonomy" id="971"/>
    <lineage>
        <taxon>Bacteria</taxon>
        <taxon>Bacillati</taxon>
        <taxon>Bacillota</taxon>
        <taxon>Negativicutes</taxon>
        <taxon>Selenomonadales</taxon>
        <taxon>Selenomonadaceae</taxon>
        <taxon>Selenomonas</taxon>
    </lineage>
</organism>
<dbReference type="Proteomes" id="UP000183639">
    <property type="component" value="Unassembled WGS sequence"/>
</dbReference>
<dbReference type="OrthoDB" id="9881719at2"/>
<name>A0A1I3EQA1_SELRU</name>
<accession>A0A1I3EQA1</accession>
<evidence type="ECO:0000313" key="1">
    <source>
        <dbReference type="EMBL" id="SFI01102.1"/>
    </source>
</evidence>
<dbReference type="RefSeq" id="WP_075443376.1">
    <property type="nucleotide sequence ID" value="NZ_FOQK01000011.1"/>
</dbReference>
<proteinExistence type="predicted"/>